<sequence>MTVKVTGEPKPVISWTKDGRSVSQGGKYEIFEEHGSAHLEIYDSDVSDSGVYKCTATNSAGSVTSSCTVTIKESLKSAKVMETKAELTEQTVKKDIVHQEVQSFTEIKASQTKVTFTEGQAVTLKANIPGASDVKWILNGVELANSADYRHGISGNDHTLTIRNVRLRDSGILTCEAKTEQGLIKCQFDTKISEKRSDAPKFLEQPRSQNVNEGQDIIFSCEITGDPTPEIEWLKDNSLSVTSNMKLSRSKNVYKLEIQNATLEDSGKYTVKAKNQFGQCSATASLNVLTLVEEPMKMIVVEKSSYDAGLAGGYTALHMASSMQEAAFSSSSMAQVKLQSMSAASMTSMTSETMVAMSSSSMMEMSSRSHVVGSSIKSISRVPPKIESAPQDISIESGKVLTVACAFTGDPVPSVEWSHSGRILSNKERGRFQIETTEDVTTLIISGIKENDAGAYTLRLSNELGSDSATVNVSIRSM</sequence>
<dbReference type="FunFam" id="2.60.40.10:FF:001476">
    <property type="entry name" value="titin isoform X1"/>
    <property type="match status" value="1"/>
</dbReference>
<dbReference type="SMART" id="SM00409">
    <property type="entry name" value="IG"/>
    <property type="match status" value="4"/>
</dbReference>
<name>A0AAY5EH03_ELEEL</name>
<dbReference type="SMART" id="SM00408">
    <property type="entry name" value="IGc2"/>
    <property type="match status" value="4"/>
</dbReference>
<protein>
    <recommendedName>
        <fullName evidence="5">Ig-like domain-containing protein</fullName>
    </recommendedName>
</protein>
<keyword evidence="3" id="KW-0677">Repeat</keyword>
<dbReference type="Gene3D" id="2.60.40.10">
    <property type="entry name" value="Immunoglobulins"/>
    <property type="match status" value="4"/>
</dbReference>
<dbReference type="InterPro" id="IPR013098">
    <property type="entry name" value="Ig_I-set"/>
</dbReference>
<reference evidence="6 7" key="1">
    <citation type="submission" date="2020-05" db="EMBL/GenBank/DDBJ databases">
        <title>Electrophorus electricus (electric eel) genome, fEleEle1, primary haplotype.</title>
        <authorList>
            <person name="Myers G."/>
            <person name="Meyer A."/>
            <person name="Fedrigo O."/>
            <person name="Formenti G."/>
            <person name="Rhie A."/>
            <person name="Tracey A."/>
            <person name="Sims Y."/>
            <person name="Jarvis E.D."/>
        </authorList>
    </citation>
    <scope>NUCLEOTIDE SEQUENCE [LARGE SCALE GENOMIC DNA]</scope>
</reference>
<evidence type="ECO:0000313" key="6">
    <source>
        <dbReference type="Ensembl" id="ENSEEEP00000056163.1"/>
    </source>
</evidence>
<evidence type="ECO:0000256" key="4">
    <source>
        <dbReference type="ARBA" id="ARBA00023319"/>
    </source>
</evidence>
<dbReference type="GO" id="GO:0031430">
    <property type="term" value="C:M band"/>
    <property type="evidence" value="ECO:0007669"/>
    <property type="project" value="TreeGrafter"/>
</dbReference>
<dbReference type="PROSITE" id="PS50835">
    <property type="entry name" value="IG_LIKE"/>
    <property type="match status" value="3"/>
</dbReference>
<keyword evidence="2" id="KW-0963">Cytoplasm</keyword>
<dbReference type="InterPro" id="IPR003598">
    <property type="entry name" value="Ig_sub2"/>
</dbReference>
<dbReference type="PANTHER" id="PTHR13817">
    <property type="entry name" value="TITIN"/>
    <property type="match status" value="1"/>
</dbReference>
<dbReference type="InterPro" id="IPR050964">
    <property type="entry name" value="Striated_Muscle_Regulatory"/>
</dbReference>
<reference evidence="6" key="2">
    <citation type="submission" date="2025-08" db="UniProtKB">
        <authorList>
            <consortium name="Ensembl"/>
        </authorList>
    </citation>
    <scope>IDENTIFICATION</scope>
</reference>
<evidence type="ECO:0000313" key="7">
    <source>
        <dbReference type="Proteomes" id="UP000314983"/>
    </source>
</evidence>
<dbReference type="PANTHER" id="PTHR13817:SF151">
    <property type="entry name" value="TITIN"/>
    <property type="match status" value="1"/>
</dbReference>
<dbReference type="AlphaFoldDB" id="A0AAY5EH03"/>
<dbReference type="FunFam" id="2.60.40.10:FF:000425">
    <property type="entry name" value="Myosin light chain kinase"/>
    <property type="match status" value="1"/>
</dbReference>
<dbReference type="InterPro" id="IPR013783">
    <property type="entry name" value="Ig-like_fold"/>
</dbReference>
<dbReference type="SUPFAM" id="SSF48726">
    <property type="entry name" value="Immunoglobulin"/>
    <property type="match status" value="4"/>
</dbReference>
<dbReference type="InterPro" id="IPR036179">
    <property type="entry name" value="Ig-like_dom_sf"/>
</dbReference>
<dbReference type="FunFam" id="2.60.40.10:FF:001223">
    <property type="entry name" value="Sidekick cell adhesion molecule 1"/>
    <property type="match status" value="1"/>
</dbReference>
<keyword evidence="7" id="KW-1185">Reference proteome</keyword>
<dbReference type="GeneTree" id="ENSGT01150000286978"/>
<evidence type="ECO:0000256" key="1">
    <source>
        <dbReference type="ARBA" id="ARBA00004496"/>
    </source>
</evidence>
<reference evidence="6" key="3">
    <citation type="submission" date="2025-09" db="UniProtKB">
        <authorList>
            <consortium name="Ensembl"/>
        </authorList>
    </citation>
    <scope>IDENTIFICATION</scope>
</reference>
<comment type="subcellular location">
    <subcellularLocation>
        <location evidence="1">Cytoplasm</location>
    </subcellularLocation>
</comment>
<dbReference type="InterPro" id="IPR007110">
    <property type="entry name" value="Ig-like_dom"/>
</dbReference>
<accession>A0AAY5EH03</accession>
<dbReference type="Proteomes" id="UP000314983">
    <property type="component" value="Chromosome 2"/>
</dbReference>
<dbReference type="Ensembl" id="ENSEEET00000062104.1">
    <property type="protein sequence ID" value="ENSEEEP00000056163.1"/>
    <property type="gene ID" value="ENSEEEG00000025563.1"/>
</dbReference>
<evidence type="ECO:0000256" key="3">
    <source>
        <dbReference type="ARBA" id="ARBA00022737"/>
    </source>
</evidence>
<evidence type="ECO:0000259" key="5">
    <source>
        <dbReference type="PROSITE" id="PS50835"/>
    </source>
</evidence>
<keyword evidence="4" id="KW-0393">Immunoglobulin domain</keyword>
<evidence type="ECO:0000256" key="2">
    <source>
        <dbReference type="ARBA" id="ARBA00022490"/>
    </source>
</evidence>
<dbReference type="GO" id="GO:0045214">
    <property type="term" value="P:sarcomere organization"/>
    <property type="evidence" value="ECO:0007669"/>
    <property type="project" value="TreeGrafter"/>
</dbReference>
<dbReference type="CDD" id="cd00096">
    <property type="entry name" value="Ig"/>
    <property type="match status" value="1"/>
</dbReference>
<feature type="domain" description="Ig-like" evidence="5">
    <location>
        <begin position="1"/>
        <end position="70"/>
    </location>
</feature>
<feature type="domain" description="Ig-like" evidence="5">
    <location>
        <begin position="200"/>
        <end position="287"/>
    </location>
</feature>
<proteinExistence type="predicted"/>
<dbReference type="InterPro" id="IPR003599">
    <property type="entry name" value="Ig_sub"/>
</dbReference>
<dbReference type="Pfam" id="PF07679">
    <property type="entry name" value="I-set"/>
    <property type="match status" value="4"/>
</dbReference>
<dbReference type="FunFam" id="2.60.40.10:FF:000022">
    <property type="entry name" value="Cardiac titin"/>
    <property type="match status" value="1"/>
</dbReference>
<organism evidence="6 7">
    <name type="scientific">Electrophorus electricus</name>
    <name type="common">Electric eel</name>
    <name type="synonym">Gymnotus electricus</name>
    <dbReference type="NCBI Taxonomy" id="8005"/>
    <lineage>
        <taxon>Eukaryota</taxon>
        <taxon>Metazoa</taxon>
        <taxon>Chordata</taxon>
        <taxon>Craniata</taxon>
        <taxon>Vertebrata</taxon>
        <taxon>Euteleostomi</taxon>
        <taxon>Actinopterygii</taxon>
        <taxon>Neopterygii</taxon>
        <taxon>Teleostei</taxon>
        <taxon>Ostariophysi</taxon>
        <taxon>Gymnotiformes</taxon>
        <taxon>Gymnotoidei</taxon>
        <taxon>Gymnotidae</taxon>
        <taxon>Electrophorus</taxon>
    </lineage>
</organism>
<feature type="domain" description="Ig-like" evidence="5">
    <location>
        <begin position="384"/>
        <end position="474"/>
    </location>
</feature>